<dbReference type="PANTHER" id="PTHR35530:SF2">
    <property type="entry name" value="BSL4019 PROTEIN"/>
    <property type="match status" value="1"/>
</dbReference>
<proteinExistence type="inferred from homology"/>
<dbReference type="PANTHER" id="PTHR35530">
    <property type="entry name" value="TAUTOMERASE-RELATED"/>
    <property type="match status" value="1"/>
</dbReference>
<organism evidence="4 5">
    <name type="scientific">Campylobacter majalis</name>
    <dbReference type="NCBI Taxonomy" id="2790656"/>
    <lineage>
        <taxon>Bacteria</taxon>
        <taxon>Pseudomonadati</taxon>
        <taxon>Campylobacterota</taxon>
        <taxon>Epsilonproteobacteria</taxon>
        <taxon>Campylobacterales</taxon>
        <taxon>Campylobacteraceae</taxon>
        <taxon>Campylobacter</taxon>
    </lineage>
</organism>
<evidence type="ECO:0000256" key="1">
    <source>
        <dbReference type="ARBA" id="ARBA00006723"/>
    </source>
</evidence>
<dbReference type="EC" id="5.3.2.-" evidence="4"/>
<evidence type="ECO:0000259" key="3">
    <source>
        <dbReference type="Pfam" id="PF01361"/>
    </source>
</evidence>
<accession>A0ABM8Q815</accession>
<keyword evidence="2 4" id="KW-0413">Isomerase</keyword>
<protein>
    <submittedName>
        <fullName evidence="4">Tautomerase</fullName>
        <ecNumber evidence="4">5.3.2.-</ecNumber>
    </submittedName>
</protein>
<dbReference type="InterPro" id="IPR014347">
    <property type="entry name" value="Tautomerase/MIF_sf"/>
</dbReference>
<comment type="similarity">
    <text evidence="1">Belongs to the 4-oxalocrotonate tautomerase family.</text>
</comment>
<evidence type="ECO:0000313" key="5">
    <source>
        <dbReference type="Proteomes" id="UP000789803"/>
    </source>
</evidence>
<gene>
    <name evidence="4" type="ORF">LMG7974_01240</name>
</gene>
<evidence type="ECO:0000256" key="2">
    <source>
        <dbReference type="ARBA" id="ARBA00023235"/>
    </source>
</evidence>
<comment type="caution">
    <text evidence="4">The sequence shown here is derived from an EMBL/GenBank/DDBJ whole genome shotgun (WGS) entry which is preliminary data.</text>
</comment>
<keyword evidence="5" id="KW-1185">Reference proteome</keyword>
<sequence length="66" mass="7384">MPFINVKMAGPEPTTEQKQELITQITDTFVNVLGKNKDRVMIMLEILPDENIGVGAKTIKQIKEGK</sequence>
<dbReference type="InterPro" id="IPR004370">
    <property type="entry name" value="4-OT-like_dom"/>
</dbReference>
<dbReference type="Pfam" id="PF01361">
    <property type="entry name" value="Tautomerase"/>
    <property type="match status" value="1"/>
</dbReference>
<dbReference type="RefSeq" id="WP_229933030.1">
    <property type="nucleotide sequence ID" value="NZ_CAJHOF010000010.1"/>
</dbReference>
<dbReference type="Gene3D" id="3.30.429.10">
    <property type="entry name" value="Macrophage Migration Inhibitory Factor"/>
    <property type="match status" value="1"/>
</dbReference>
<dbReference type="Proteomes" id="UP000789803">
    <property type="component" value="Unassembled WGS sequence"/>
</dbReference>
<feature type="domain" description="4-oxalocrotonate tautomerase-like" evidence="3">
    <location>
        <begin position="2"/>
        <end position="60"/>
    </location>
</feature>
<evidence type="ECO:0000313" key="4">
    <source>
        <dbReference type="EMBL" id="CAD7288929.1"/>
    </source>
</evidence>
<name>A0ABM8Q815_9BACT</name>
<reference evidence="4 5" key="1">
    <citation type="submission" date="2020-11" db="EMBL/GenBank/DDBJ databases">
        <authorList>
            <person name="Peeters C."/>
        </authorList>
    </citation>
    <scope>NUCLEOTIDE SEQUENCE [LARGE SCALE GENOMIC DNA]</scope>
    <source>
        <strain evidence="4 5">LMG 7974</strain>
    </source>
</reference>
<dbReference type="EMBL" id="CAJHOF010000010">
    <property type="protein sequence ID" value="CAD7288929.1"/>
    <property type="molecule type" value="Genomic_DNA"/>
</dbReference>
<dbReference type="GO" id="GO:0016853">
    <property type="term" value="F:isomerase activity"/>
    <property type="evidence" value="ECO:0007669"/>
    <property type="project" value="UniProtKB-KW"/>
</dbReference>
<dbReference type="SUPFAM" id="SSF55331">
    <property type="entry name" value="Tautomerase/MIF"/>
    <property type="match status" value="1"/>
</dbReference>